<evidence type="ECO:0000256" key="3">
    <source>
        <dbReference type="ARBA" id="ARBA00011133"/>
    </source>
</evidence>
<keyword evidence="7 11" id="KW-0689">Ribosomal protein</keyword>
<dbReference type="Proteomes" id="UP000694429">
    <property type="component" value="Unassembled WGS sequence"/>
</dbReference>
<evidence type="ECO:0000313" key="15">
    <source>
        <dbReference type="Proteomes" id="UP000002254"/>
    </source>
</evidence>
<dbReference type="GO" id="GO:0005840">
    <property type="term" value="C:ribosome"/>
    <property type="evidence" value="ECO:0007669"/>
    <property type="project" value="UniProtKB-KW"/>
</dbReference>
<feature type="region of interest" description="Disordered" evidence="12">
    <location>
        <begin position="1"/>
        <end position="21"/>
    </location>
</feature>
<dbReference type="InterPro" id="IPR002673">
    <property type="entry name" value="Ribosomal_eL29"/>
</dbReference>
<dbReference type="GO" id="GO:0003735">
    <property type="term" value="F:structural constituent of ribosome"/>
    <property type="evidence" value="ECO:0007669"/>
    <property type="project" value="UniProtKB-UniRule"/>
</dbReference>
<sequence>MAKFKNHTMHNQSQKWHRNGIKKLQSQRYKSLKRVDPKFLRNMWGHKASNVEASVCQCEDGRTGMTPGLLSAWA</sequence>
<evidence type="ECO:0000256" key="7">
    <source>
        <dbReference type="ARBA" id="ARBA00022980"/>
    </source>
</evidence>
<keyword evidence="5" id="KW-0963">Cytoplasm</keyword>
<evidence type="ECO:0000256" key="1">
    <source>
        <dbReference type="ARBA" id="ARBA00004496"/>
    </source>
</evidence>
<dbReference type="Ensembl" id="ENSCAFT00000023620.5">
    <property type="protein sequence ID" value="ENSCAFP00000055856.1"/>
    <property type="gene ID" value="ENSCAFG00000014875.5"/>
</dbReference>
<keyword evidence="4" id="KW-0488">Methylation</keyword>
<reference evidence="13 15" key="1">
    <citation type="journal article" date="2005" name="Nature">
        <title>Genome sequence, comparative analysis and haplotype structure of the domestic dog.</title>
        <authorList>
            <consortium name="Broad Sequencing Platform"/>
            <person name="Lindblad-Toh K."/>
            <person name="Wade C.M."/>
            <person name="Mikkelsen T.S."/>
            <person name="Karlsson E.K."/>
            <person name="Jaffe D.B."/>
            <person name="Kamal M."/>
            <person name="Clamp M."/>
            <person name="Chang J.L."/>
            <person name="Kulbokas E.J. III"/>
            <person name="Zody M.C."/>
            <person name="Mauceli E."/>
            <person name="Xie X."/>
            <person name="Breen M."/>
            <person name="Wayne R.K."/>
            <person name="Ostrander E.A."/>
            <person name="Ponting C.P."/>
            <person name="Galibert F."/>
            <person name="Smith D.R."/>
            <person name="DeJong P.J."/>
            <person name="Kirkness E."/>
            <person name="Alvarez P."/>
            <person name="Biagi T."/>
            <person name="Brockman W."/>
            <person name="Butler J."/>
            <person name="Chin C.W."/>
            <person name="Cook A."/>
            <person name="Cuff J."/>
            <person name="Daly M.J."/>
            <person name="DeCaprio D."/>
            <person name="Gnerre S."/>
            <person name="Grabherr M."/>
            <person name="Kellis M."/>
            <person name="Kleber M."/>
            <person name="Bardeleben C."/>
            <person name="Goodstadt L."/>
            <person name="Heger A."/>
            <person name="Hitte C."/>
            <person name="Kim L."/>
            <person name="Koepfli K.P."/>
            <person name="Parker H.G."/>
            <person name="Pollinger J.P."/>
            <person name="Searle S.M."/>
            <person name="Sutter N.B."/>
            <person name="Thomas R."/>
            <person name="Webber C."/>
            <person name="Baldwin J."/>
            <person name="Abebe A."/>
            <person name="Abouelleil A."/>
            <person name="Aftuck L."/>
            <person name="Ait-Zahra M."/>
            <person name="Aldredge T."/>
            <person name="Allen N."/>
            <person name="An P."/>
            <person name="Anderson S."/>
            <person name="Antoine C."/>
            <person name="Arachchi H."/>
            <person name="Aslam A."/>
            <person name="Ayotte L."/>
            <person name="Bachantsang P."/>
            <person name="Barry A."/>
            <person name="Bayul T."/>
            <person name="Benamara M."/>
            <person name="Berlin A."/>
            <person name="Bessette D."/>
            <person name="Blitshteyn B."/>
            <person name="Bloom T."/>
            <person name="Blye J."/>
            <person name="Boguslavskiy L."/>
            <person name="Bonnet C."/>
            <person name="Boukhgalter B."/>
            <person name="Brown A."/>
            <person name="Cahill P."/>
            <person name="Calixte N."/>
            <person name="Camarata J."/>
            <person name="Cheshatsang Y."/>
            <person name="Chu J."/>
            <person name="Citroen M."/>
            <person name="Collymore A."/>
            <person name="Cooke P."/>
            <person name="Dawoe T."/>
            <person name="Daza R."/>
            <person name="Decktor K."/>
            <person name="DeGray S."/>
            <person name="Dhargay N."/>
            <person name="Dooley K."/>
            <person name="Dooley K."/>
            <person name="Dorje P."/>
            <person name="Dorjee K."/>
            <person name="Dorris L."/>
            <person name="Duffey N."/>
            <person name="Dupes A."/>
            <person name="Egbiremolen O."/>
            <person name="Elong R."/>
            <person name="Falk J."/>
            <person name="Farina A."/>
            <person name="Faro S."/>
            <person name="Ferguson D."/>
            <person name="Ferreira P."/>
            <person name="Fisher S."/>
            <person name="FitzGerald M."/>
            <person name="Foley K."/>
            <person name="Foley C."/>
            <person name="Franke A."/>
            <person name="Friedrich D."/>
            <person name="Gage D."/>
            <person name="Garber M."/>
            <person name="Gearin G."/>
            <person name="Giannoukos G."/>
            <person name="Goode T."/>
            <person name="Goyette A."/>
            <person name="Graham J."/>
            <person name="Grandbois E."/>
            <person name="Gyaltsen K."/>
            <person name="Hafez N."/>
            <person name="Hagopian D."/>
            <person name="Hagos B."/>
            <person name="Hall J."/>
            <person name="Healy C."/>
            <person name="Hegarty R."/>
            <person name="Honan T."/>
            <person name="Horn A."/>
            <person name="Houde N."/>
            <person name="Hughes L."/>
            <person name="Hunnicutt L."/>
            <person name="Husby M."/>
            <person name="Jester B."/>
            <person name="Jones C."/>
            <person name="Kamat A."/>
            <person name="Kanga B."/>
            <person name="Kells C."/>
            <person name="Khazanovich D."/>
            <person name="Kieu A.C."/>
            <person name="Kisner P."/>
            <person name="Kumar M."/>
            <person name="Lance K."/>
            <person name="Landers T."/>
            <person name="Lara M."/>
            <person name="Lee W."/>
            <person name="Leger J.P."/>
            <person name="Lennon N."/>
            <person name="Leuper L."/>
            <person name="LeVine S."/>
            <person name="Liu J."/>
            <person name="Liu X."/>
            <person name="Lokyitsang Y."/>
            <person name="Lokyitsang T."/>
            <person name="Lui A."/>
            <person name="Macdonald J."/>
            <person name="Major J."/>
            <person name="Marabella R."/>
            <person name="Maru K."/>
            <person name="Matthews C."/>
            <person name="McDonough S."/>
            <person name="Mehta T."/>
            <person name="Meldrim J."/>
            <person name="Melnikov A."/>
            <person name="Meneus L."/>
            <person name="Mihalev A."/>
            <person name="Mihova T."/>
            <person name="Miller K."/>
            <person name="Mittelman R."/>
            <person name="Mlenga V."/>
            <person name="Mulrain L."/>
            <person name="Munson G."/>
            <person name="Navidi A."/>
            <person name="Naylor J."/>
            <person name="Nguyen T."/>
            <person name="Nguyen N."/>
            <person name="Nguyen C."/>
            <person name="Nguyen T."/>
            <person name="Nicol R."/>
            <person name="Norbu N."/>
            <person name="Norbu C."/>
            <person name="Novod N."/>
            <person name="Nyima T."/>
            <person name="Olandt P."/>
            <person name="O'Neill B."/>
            <person name="O'Neill K."/>
            <person name="Osman S."/>
            <person name="Oyono L."/>
            <person name="Patti C."/>
            <person name="Perrin D."/>
            <person name="Phunkhang P."/>
            <person name="Pierre F."/>
            <person name="Priest M."/>
            <person name="Rachupka A."/>
            <person name="Raghuraman S."/>
            <person name="Rameau R."/>
            <person name="Ray V."/>
            <person name="Raymond C."/>
            <person name="Rege F."/>
            <person name="Rise C."/>
            <person name="Rogers J."/>
            <person name="Rogov P."/>
            <person name="Sahalie J."/>
            <person name="Settipalli S."/>
            <person name="Sharpe T."/>
            <person name="Shea T."/>
            <person name="Sheehan M."/>
            <person name="Sherpa N."/>
            <person name="Shi J."/>
            <person name="Shih D."/>
            <person name="Sloan J."/>
            <person name="Smith C."/>
            <person name="Sparrow T."/>
            <person name="Stalker J."/>
            <person name="Stange-Thomann N."/>
            <person name="Stavropoulos S."/>
            <person name="Stone C."/>
            <person name="Stone S."/>
            <person name="Sykes S."/>
            <person name="Tchuinga P."/>
            <person name="Tenzing P."/>
            <person name="Tesfaye S."/>
            <person name="Thoulutsang D."/>
            <person name="Thoulutsang Y."/>
            <person name="Topham K."/>
            <person name="Topping I."/>
            <person name="Tsamla T."/>
            <person name="Vassiliev H."/>
            <person name="Venkataraman V."/>
            <person name="Vo A."/>
            <person name="Wangchuk T."/>
            <person name="Wangdi T."/>
            <person name="Weiand M."/>
            <person name="Wilkinson J."/>
            <person name="Wilson A."/>
            <person name="Yadav S."/>
            <person name="Yang S."/>
            <person name="Yang X."/>
            <person name="Young G."/>
            <person name="Yu Q."/>
            <person name="Zainoun J."/>
            <person name="Zembek L."/>
            <person name="Zimmer A."/>
            <person name="Lander E.S."/>
        </authorList>
    </citation>
    <scope>NUCLEOTIDE SEQUENCE [LARGE SCALE GENOMIC DNA]</scope>
    <source>
        <strain evidence="13">Boxer</strain>
    </source>
</reference>
<evidence type="ECO:0000256" key="8">
    <source>
        <dbReference type="ARBA" id="ARBA00022990"/>
    </source>
</evidence>
<dbReference type="OrthoDB" id="996720at2759"/>
<evidence type="ECO:0000256" key="5">
    <source>
        <dbReference type="ARBA" id="ARBA00022490"/>
    </source>
</evidence>
<evidence type="ECO:0000313" key="16">
    <source>
        <dbReference type="Proteomes" id="UP000694542"/>
    </source>
</evidence>
<dbReference type="PANTHER" id="PTHR12884">
    <property type="entry name" value="60S RIBOSOMAL PROTEIN L29"/>
    <property type="match status" value="1"/>
</dbReference>
<comment type="subunit">
    <text evidence="3">Component of the large ribosomal subunit.</text>
</comment>
<evidence type="ECO:0000313" key="13">
    <source>
        <dbReference type="Ensembl" id="ENSCAFP00000055856.1"/>
    </source>
</evidence>
<keyword evidence="6" id="KW-0597">Phosphoprotein</keyword>
<evidence type="ECO:0000256" key="10">
    <source>
        <dbReference type="ARBA" id="ARBA00034092"/>
    </source>
</evidence>
<evidence type="ECO:0000256" key="11">
    <source>
        <dbReference type="RuleBase" id="RU364026"/>
    </source>
</evidence>
<evidence type="ECO:0000256" key="2">
    <source>
        <dbReference type="ARBA" id="ARBA00010247"/>
    </source>
</evidence>
<evidence type="ECO:0000256" key="6">
    <source>
        <dbReference type="ARBA" id="ARBA00022553"/>
    </source>
</evidence>
<comment type="subcellular location">
    <subcellularLocation>
        <location evidence="1">Cytoplasm</location>
    </subcellularLocation>
</comment>
<accession>A0A8C0SMM1</accession>
<dbReference type="GO" id="GO:0005737">
    <property type="term" value="C:cytoplasm"/>
    <property type="evidence" value="ECO:0007669"/>
    <property type="project" value="UniProtKB-SubCell"/>
</dbReference>
<reference evidence="14" key="3">
    <citation type="submission" date="2025-05" db="UniProtKB">
        <authorList>
            <consortium name="Ensembl"/>
        </authorList>
    </citation>
    <scope>IDENTIFICATION</scope>
</reference>
<dbReference type="Gene3D" id="6.10.140.1730">
    <property type="match status" value="1"/>
</dbReference>
<dbReference type="Proteomes" id="UP000002254">
    <property type="component" value="Chromosome X"/>
</dbReference>
<dbReference type="Pfam" id="PF01779">
    <property type="entry name" value="Ribosomal_L29e"/>
    <property type="match status" value="1"/>
</dbReference>
<evidence type="ECO:0000256" key="4">
    <source>
        <dbReference type="ARBA" id="ARBA00022481"/>
    </source>
</evidence>
<proteinExistence type="inferred from homology"/>
<protein>
    <recommendedName>
        <fullName evidence="11">60S ribosomal protein L29</fullName>
    </recommendedName>
</protein>
<organism evidence="14 16">
    <name type="scientific">Canis lupus familiaris</name>
    <name type="common">Dog</name>
    <name type="synonym">Canis familiaris</name>
    <dbReference type="NCBI Taxonomy" id="9615"/>
    <lineage>
        <taxon>Eukaryota</taxon>
        <taxon>Metazoa</taxon>
        <taxon>Chordata</taxon>
        <taxon>Craniata</taxon>
        <taxon>Vertebrata</taxon>
        <taxon>Euteleostomi</taxon>
        <taxon>Mammalia</taxon>
        <taxon>Eutheria</taxon>
        <taxon>Laurasiatheria</taxon>
        <taxon>Carnivora</taxon>
        <taxon>Caniformia</taxon>
        <taxon>Canidae</taxon>
        <taxon>Canis</taxon>
    </lineage>
</organism>
<comment type="similarity">
    <text evidence="2 11">Belongs to the eukaryotic ribosomal protein eL29 family.</text>
</comment>
<dbReference type="AlphaFoldDB" id="A0A8C0SMM1"/>
<dbReference type="PANTHER" id="PTHR12884:SF18">
    <property type="entry name" value="60S RIBOSOMAL PROTEIN L29"/>
    <property type="match status" value="1"/>
</dbReference>
<dbReference type="Proteomes" id="UP000694542">
    <property type="component" value="Chromosome X"/>
</dbReference>
<keyword evidence="9 11" id="KW-0687">Ribonucleoprotein</keyword>
<keyword evidence="8" id="KW-0007">Acetylation</keyword>
<comment type="function">
    <text evidence="10">Component of the large ribosomal subunit. The ribosome is a large ribonucleoprotein complex responsible for the synthesis of proteins in the cell.</text>
</comment>
<evidence type="ECO:0000256" key="9">
    <source>
        <dbReference type="ARBA" id="ARBA00023274"/>
    </source>
</evidence>
<reference evidence="14" key="2">
    <citation type="submission" date="2018-10" db="EMBL/GenBank/DDBJ databases">
        <title>De novo assembly of a Great Dane genome.</title>
        <authorList>
            <person name="Kidd J.M."/>
            <person name="Pendleton A.L."/>
            <person name="Shen F."/>
            <person name="Emery S."/>
        </authorList>
    </citation>
    <scope>NUCLEOTIDE SEQUENCE [LARGE SCALE GENOMIC DNA]</scope>
    <source>
        <strain evidence="14">Great Dane</strain>
    </source>
</reference>
<dbReference type="GO" id="GO:0006412">
    <property type="term" value="P:translation"/>
    <property type="evidence" value="ECO:0007669"/>
    <property type="project" value="InterPro"/>
</dbReference>
<evidence type="ECO:0000313" key="14">
    <source>
        <dbReference type="Ensembl" id="ENSCAFP00040023294.1"/>
    </source>
</evidence>
<name>A0A8C0SMM1_CANLF</name>
<evidence type="ECO:0000256" key="12">
    <source>
        <dbReference type="SAM" id="MobiDB-lite"/>
    </source>
</evidence>
<dbReference type="Ensembl" id="ENSCAFT00030017202.1">
    <property type="protein sequence ID" value="ENSCAFP00030015023.1"/>
    <property type="gene ID" value="ENSCAFG00030009303.1"/>
</dbReference>
<dbReference type="Ensembl" id="ENSCAFT00040026808.1">
    <property type="protein sequence ID" value="ENSCAFP00040023294.1"/>
    <property type="gene ID" value="ENSCAFG00040014556.1"/>
</dbReference>
<dbReference type="GO" id="GO:1990904">
    <property type="term" value="C:ribonucleoprotein complex"/>
    <property type="evidence" value="ECO:0007669"/>
    <property type="project" value="UniProtKB-KW"/>
</dbReference>